<keyword evidence="1" id="KW-0812">Transmembrane</keyword>
<protein>
    <submittedName>
        <fullName evidence="2">Putative hydrophobic protein (TIGR00341 family)</fullName>
    </submittedName>
</protein>
<dbReference type="NCBIfam" id="TIGR00341">
    <property type="entry name" value="TIGR00341 family protein"/>
    <property type="match status" value="1"/>
</dbReference>
<sequence length="353" mass="37084">MSARIVDIIVPDAEVAGAREVIGRHCRRFWQEMVPDGREKFSCIVQPRYVERLLAELDQSFGAIEGFSTTVAALEAVLPPLEETPETALPGPDLPPPTRLEAFFSRDRISTDEIYDDIAESIAIRPSYLLTVVLSAVIAALGMRSGQVAVVIGAMVIAPLLGPTMGMALAATVGDRDMAWRATLTLAVGALAALVATFGLGFLIVVDPTVPELFNRSIVSPADVALALACGAAGVLAFSRGASLSLVGVMIAVALVPPIAAAGLFFSQGYEVLGFNALFLFATNLVCVNLAGIAMFLFQGLPPKSWRMTGSIAAVWAVVLMLFLAVMAGRIAFGIGSKGLIEQVLDLISAPLG</sequence>
<keyword evidence="3" id="KW-1185">Reference proteome</keyword>
<keyword evidence="1" id="KW-0472">Membrane</keyword>
<gene>
    <name evidence="2" type="ORF">DFR46_1226</name>
</gene>
<reference evidence="2 3" key="1">
    <citation type="submission" date="2018-07" db="EMBL/GenBank/DDBJ databases">
        <title>Genomic Encyclopedia of Type Strains, Phase IV (KMG-IV): sequencing the most valuable type-strain genomes for metagenomic binning, comparative biology and taxonomic classification.</title>
        <authorList>
            <person name="Goeker M."/>
        </authorList>
    </citation>
    <scope>NUCLEOTIDE SEQUENCE [LARGE SCALE GENOMIC DNA]</scope>
    <source>
        <strain evidence="2 3">DSM 26725</strain>
    </source>
</reference>
<keyword evidence="1" id="KW-1133">Transmembrane helix</keyword>
<organism evidence="2 3">
    <name type="scientific">Parasphingopyxis lamellibrachiae</name>
    <dbReference type="NCBI Taxonomy" id="680125"/>
    <lineage>
        <taxon>Bacteria</taxon>
        <taxon>Pseudomonadati</taxon>
        <taxon>Pseudomonadota</taxon>
        <taxon>Alphaproteobacteria</taxon>
        <taxon>Sphingomonadales</taxon>
        <taxon>Sphingomonadaceae</taxon>
        <taxon>Parasphingopyxis</taxon>
    </lineage>
</organism>
<name>A0A3D9FEJ6_9SPHN</name>
<dbReference type="PANTHER" id="PTHR20992:SF9">
    <property type="entry name" value="AT15442P-RELATED"/>
    <property type="match status" value="1"/>
</dbReference>
<dbReference type="EMBL" id="QRDP01000004">
    <property type="protein sequence ID" value="RED16209.1"/>
    <property type="molecule type" value="Genomic_DNA"/>
</dbReference>
<evidence type="ECO:0000313" key="2">
    <source>
        <dbReference type="EMBL" id="RED16209.1"/>
    </source>
</evidence>
<dbReference type="Proteomes" id="UP000256310">
    <property type="component" value="Unassembled WGS sequence"/>
</dbReference>
<feature type="transmembrane region" description="Helical" evidence="1">
    <location>
        <begin position="245"/>
        <end position="266"/>
    </location>
</feature>
<accession>A0A3D9FEJ6</accession>
<comment type="caution">
    <text evidence="2">The sequence shown here is derived from an EMBL/GenBank/DDBJ whole genome shotgun (WGS) entry which is preliminary data.</text>
</comment>
<dbReference type="PANTHER" id="PTHR20992">
    <property type="entry name" value="AT15442P-RELATED"/>
    <property type="match status" value="1"/>
</dbReference>
<feature type="transmembrane region" description="Helical" evidence="1">
    <location>
        <begin position="149"/>
        <end position="172"/>
    </location>
</feature>
<evidence type="ECO:0000256" key="1">
    <source>
        <dbReference type="SAM" id="Phobius"/>
    </source>
</evidence>
<dbReference type="AlphaFoldDB" id="A0A3D9FEJ6"/>
<dbReference type="RefSeq" id="WP_116235643.1">
    <property type="nucleotide sequence ID" value="NZ_QRDP01000004.1"/>
</dbReference>
<feature type="transmembrane region" description="Helical" evidence="1">
    <location>
        <begin position="184"/>
        <end position="206"/>
    </location>
</feature>
<dbReference type="InterPro" id="IPR005240">
    <property type="entry name" value="DUF389"/>
</dbReference>
<proteinExistence type="predicted"/>
<dbReference type="Pfam" id="PF04087">
    <property type="entry name" value="DUF389"/>
    <property type="match status" value="1"/>
</dbReference>
<feature type="transmembrane region" description="Helical" evidence="1">
    <location>
        <begin position="218"/>
        <end position="238"/>
    </location>
</feature>
<evidence type="ECO:0000313" key="3">
    <source>
        <dbReference type="Proteomes" id="UP000256310"/>
    </source>
</evidence>
<dbReference type="OrthoDB" id="9790659at2"/>
<feature type="transmembrane region" description="Helical" evidence="1">
    <location>
        <begin position="127"/>
        <end position="143"/>
    </location>
</feature>
<feature type="transmembrane region" description="Helical" evidence="1">
    <location>
        <begin position="278"/>
        <end position="298"/>
    </location>
</feature>
<feature type="transmembrane region" description="Helical" evidence="1">
    <location>
        <begin position="310"/>
        <end position="333"/>
    </location>
</feature>